<evidence type="ECO:0000256" key="3">
    <source>
        <dbReference type="ARBA" id="ARBA00022741"/>
    </source>
</evidence>
<dbReference type="SMART" id="SM00382">
    <property type="entry name" value="AAA"/>
    <property type="match status" value="1"/>
</dbReference>
<dbReference type="InterPro" id="IPR053016">
    <property type="entry name" value="CTF18-RFC_complex"/>
</dbReference>
<keyword evidence="5" id="KW-0238">DNA-binding</keyword>
<comment type="subcellular location">
    <subcellularLocation>
        <location evidence="1">Nucleus</location>
    </subcellularLocation>
</comment>
<dbReference type="Pfam" id="PF00004">
    <property type="entry name" value="AAA"/>
    <property type="match status" value="1"/>
</dbReference>
<dbReference type="PANTHER" id="PTHR46765:SF1">
    <property type="entry name" value="P-LOOP CONTAINING NUCLEOSIDE TRIPHOSPHATE HYDROLASES SUPERFAMILY PROTEIN"/>
    <property type="match status" value="1"/>
</dbReference>
<dbReference type="InterPro" id="IPR047854">
    <property type="entry name" value="RFC_lid"/>
</dbReference>
<name>A0ABP1N8W5_XYLVO</name>
<dbReference type="Proteomes" id="UP001642520">
    <property type="component" value="Unassembled WGS sequence"/>
</dbReference>
<evidence type="ECO:0000256" key="2">
    <source>
        <dbReference type="ARBA" id="ARBA00022705"/>
    </source>
</evidence>
<protein>
    <recommendedName>
        <fullName evidence="10">AAA+ ATPase domain-containing protein</fullName>
    </recommendedName>
</protein>
<evidence type="ECO:0000313" key="11">
    <source>
        <dbReference type="EMBL" id="CAL7936344.1"/>
    </source>
</evidence>
<organism evidence="11 12">
    <name type="scientific">Xylocopa violacea</name>
    <name type="common">Violet carpenter bee</name>
    <name type="synonym">Apis violacea</name>
    <dbReference type="NCBI Taxonomy" id="135666"/>
    <lineage>
        <taxon>Eukaryota</taxon>
        <taxon>Metazoa</taxon>
        <taxon>Ecdysozoa</taxon>
        <taxon>Arthropoda</taxon>
        <taxon>Hexapoda</taxon>
        <taxon>Insecta</taxon>
        <taxon>Pterygota</taxon>
        <taxon>Neoptera</taxon>
        <taxon>Endopterygota</taxon>
        <taxon>Hymenoptera</taxon>
        <taxon>Apocrita</taxon>
        <taxon>Aculeata</taxon>
        <taxon>Apoidea</taxon>
        <taxon>Anthophila</taxon>
        <taxon>Apidae</taxon>
        <taxon>Xylocopa</taxon>
        <taxon>Xylocopa</taxon>
    </lineage>
</organism>
<dbReference type="SUPFAM" id="SSF52540">
    <property type="entry name" value="P-loop containing nucleoside triphosphate hydrolases"/>
    <property type="match status" value="1"/>
</dbReference>
<feature type="region of interest" description="Disordered" evidence="9">
    <location>
        <begin position="778"/>
        <end position="818"/>
    </location>
</feature>
<sequence length="907" mass="104074">MDSEFPNPDEEFDLVHQDEYELLKEIEDLENKKKLESQNVGNLQEKTKETNDLNAVKSNLYKELNTPTSSGLNELCSPSTSKATKCNGNLETDITKKRNYDELFGDISDILDINDFANILEPREKKPRWDEPQQVIKAVLDAREKFHEYTRGAFVKRKFVEEKKDTISLRVPSWNFIAVTRPHDAQRIYLRVRNNTQNRLQTSTRPISNLLSVPYSQLKAKAEEIIVENIKRASCETSNLFITETVDDNELWVDKYRPKSYKELLSDESVNRHLLHWIKLWDKVVFNRNYIYNRKQRQNFIFSNKKFIDENTVQEIDSKGFPIQKIVLLSGPPGLGKTTLAHLAAKHAGYNIIEINASDERTPDAFRQFLLASTQMKAVMGNDPRPNCLILDEIDGAPATSIELLLKFIQGKLISKHKKDKAGSEKQSNVCYRPVICICNEPYTPSLRALRAVALIISVPEVSPARLMDRLMEISQKENLKVNPDALLKLAEISGCDIRSCLGTLQYMGGIGLKDNLSSALKDNRRGLFDSWKQLLTLPMNRNGILPISERVQLVLKTVRNGESEKLALGIFHNYPEICGDKLNYVIVCLEWFQFFDEILSAIASFQIWSIMSYINYAFITWHLYFARARSVKLSYPSTLYEINQKHTNSIGILTTIQKSSGRNSTILAVDIAPFLPDLLNPRLRTISGHLHSAKEKDSINRLVNILIDFGLTFIQEKNLDGTYDYKLDPDILRIGIFADCKHRRTLPYAVKQIIVQELETERLRLAANLIRSATNAVQNKNENTTKENENTTKENENTTKENENTTKENENTTKEKATVPQISTKILNNLASTSRATEMFKKIQTETKEITYKDFFGRIITVNQDKQQMSDKESSRKSLRKNGAWYKYKEGFSNAVRRKVVMEQLL</sequence>
<dbReference type="Gene3D" id="3.40.50.300">
    <property type="entry name" value="P-loop containing nucleotide triphosphate hydrolases"/>
    <property type="match status" value="1"/>
</dbReference>
<dbReference type="PANTHER" id="PTHR46765">
    <property type="entry name" value="P-LOOP CONTAINING NUCLEOSIDE TRIPHOSPHATE HYDROLASES SUPERFAMILY PROTEIN"/>
    <property type="match status" value="1"/>
</dbReference>
<keyword evidence="7" id="KW-0131">Cell cycle</keyword>
<dbReference type="InterPro" id="IPR003959">
    <property type="entry name" value="ATPase_AAA_core"/>
</dbReference>
<evidence type="ECO:0000256" key="1">
    <source>
        <dbReference type="ARBA" id="ARBA00004123"/>
    </source>
</evidence>
<reference evidence="11 12" key="1">
    <citation type="submission" date="2024-08" db="EMBL/GenBank/DDBJ databases">
        <authorList>
            <person name="Will J Nash"/>
            <person name="Angela Man"/>
            <person name="Seanna McTaggart"/>
            <person name="Kendall Baker"/>
            <person name="Tom Barker"/>
            <person name="Leah Catchpole"/>
            <person name="Alex Durrant"/>
            <person name="Karim Gharbi"/>
            <person name="Naomi Irish"/>
            <person name="Gemy Kaithakottil"/>
            <person name="Debby Ku"/>
            <person name="Aaliyah Providence"/>
            <person name="Felix Shaw"/>
            <person name="David Swarbreck"/>
            <person name="Chris Watkins"/>
            <person name="Ann M. McCartney"/>
            <person name="Giulio Formenti"/>
            <person name="Alice Mouton"/>
            <person name="Noel Vella"/>
            <person name="Bjorn M von Reumont"/>
            <person name="Adriana Vella"/>
            <person name="Wilfried Haerty"/>
        </authorList>
    </citation>
    <scope>NUCLEOTIDE SEQUENCE [LARGE SCALE GENOMIC DNA]</scope>
</reference>
<evidence type="ECO:0000256" key="9">
    <source>
        <dbReference type="SAM" id="MobiDB-lite"/>
    </source>
</evidence>
<dbReference type="Gene3D" id="1.10.8.60">
    <property type="match status" value="1"/>
</dbReference>
<proteinExistence type="inferred from homology"/>
<evidence type="ECO:0000313" key="12">
    <source>
        <dbReference type="Proteomes" id="UP001642520"/>
    </source>
</evidence>
<accession>A0ABP1N8W5</accession>
<feature type="compositionally biased region" description="Basic and acidic residues" evidence="9">
    <location>
        <begin position="784"/>
        <end position="818"/>
    </location>
</feature>
<dbReference type="InterPro" id="IPR003593">
    <property type="entry name" value="AAA+_ATPase"/>
</dbReference>
<dbReference type="EMBL" id="CAXAJV020001287">
    <property type="protein sequence ID" value="CAL7936344.1"/>
    <property type="molecule type" value="Genomic_DNA"/>
</dbReference>
<comment type="similarity">
    <text evidence="8">Belongs to the activator 1 small subunits family. CTF18 subfamily.</text>
</comment>
<evidence type="ECO:0000256" key="5">
    <source>
        <dbReference type="ARBA" id="ARBA00023125"/>
    </source>
</evidence>
<evidence type="ECO:0000256" key="8">
    <source>
        <dbReference type="ARBA" id="ARBA00043975"/>
    </source>
</evidence>
<keyword evidence="4" id="KW-0067">ATP-binding</keyword>
<dbReference type="CDD" id="cd18140">
    <property type="entry name" value="HLD_clamp_RFC"/>
    <property type="match status" value="1"/>
</dbReference>
<evidence type="ECO:0000256" key="6">
    <source>
        <dbReference type="ARBA" id="ARBA00023242"/>
    </source>
</evidence>
<keyword evidence="2" id="KW-0235">DNA replication</keyword>
<gene>
    <name evidence="11" type="ORF">XYLVIOL_LOCUS2100</name>
</gene>
<evidence type="ECO:0000256" key="4">
    <source>
        <dbReference type="ARBA" id="ARBA00022840"/>
    </source>
</evidence>
<dbReference type="InterPro" id="IPR027417">
    <property type="entry name" value="P-loop_NTPase"/>
</dbReference>
<evidence type="ECO:0000256" key="7">
    <source>
        <dbReference type="ARBA" id="ARBA00023306"/>
    </source>
</evidence>
<dbReference type="CDD" id="cd00009">
    <property type="entry name" value="AAA"/>
    <property type="match status" value="1"/>
</dbReference>
<evidence type="ECO:0000259" key="10">
    <source>
        <dbReference type="SMART" id="SM00382"/>
    </source>
</evidence>
<keyword evidence="3" id="KW-0547">Nucleotide-binding</keyword>
<comment type="caution">
    <text evidence="11">The sequence shown here is derived from an EMBL/GenBank/DDBJ whole genome shotgun (WGS) entry which is preliminary data.</text>
</comment>
<keyword evidence="6" id="KW-0539">Nucleus</keyword>
<feature type="domain" description="AAA+ ATPase" evidence="10">
    <location>
        <begin position="323"/>
        <end position="461"/>
    </location>
</feature>
<keyword evidence="12" id="KW-1185">Reference proteome</keyword>